<gene>
    <name evidence="5" type="ORF">Acy02nite_41660</name>
</gene>
<accession>A0A919IHS3</accession>
<dbReference type="EMBL" id="BOMH01000031">
    <property type="protein sequence ID" value="GID66285.1"/>
    <property type="molecule type" value="Genomic_DNA"/>
</dbReference>
<evidence type="ECO:0000313" key="6">
    <source>
        <dbReference type="Proteomes" id="UP000619479"/>
    </source>
</evidence>
<reference evidence="5" key="1">
    <citation type="submission" date="2021-01" db="EMBL/GenBank/DDBJ databases">
        <title>Whole genome shotgun sequence of Actinoplanes cyaneus NBRC 14990.</title>
        <authorList>
            <person name="Komaki H."/>
            <person name="Tamura T."/>
        </authorList>
    </citation>
    <scope>NUCLEOTIDE SEQUENCE</scope>
    <source>
        <strain evidence="5">NBRC 14990</strain>
    </source>
</reference>
<keyword evidence="6" id="KW-1185">Reference proteome</keyword>
<evidence type="ECO:0000313" key="5">
    <source>
        <dbReference type="EMBL" id="GID66285.1"/>
    </source>
</evidence>
<dbReference type="RefSeq" id="WP_203742880.1">
    <property type="nucleotide sequence ID" value="NZ_BAAAUC010000033.1"/>
</dbReference>
<evidence type="ECO:0000256" key="2">
    <source>
        <dbReference type="ARBA" id="ARBA00022670"/>
    </source>
</evidence>
<dbReference type="Gene3D" id="3.40.50.880">
    <property type="match status" value="1"/>
</dbReference>
<protein>
    <submittedName>
        <fullName evidence="5">Peptidase E</fullName>
    </submittedName>
</protein>
<dbReference type="PANTHER" id="PTHR20842:SF0">
    <property type="entry name" value="ALPHA-ASPARTYL DIPEPTIDASE"/>
    <property type="match status" value="1"/>
</dbReference>
<name>A0A919IHS3_9ACTN</name>
<dbReference type="AlphaFoldDB" id="A0A919IHS3"/>
<dbReference type="GO" id="GO:0008236">
    <property type="term" value="F:serine-type peptidase activity"/>
    <property type="evidence" value="ECO:0007669"/>
    <property type="project" value="UniProtKB-KW"/>
</dbReference>
<dbReference type="InterPro" id="IPR005320">
    <property type="entry name" value="Peptidase_S51"/>
</dbReference>
<proteinExistence type="inferred from homology"/>
<evidence type="ECO:0000256" key="1">
    <source>
        <dbReference type="ARBA" id="ARBA00006534"/>
    </source>
</evidence>
<dbReference type="SUPFAM" id="SSF52317">
    <property type="entry name" value="Class I glutamine amidotransferase-like"/>
    <property type="match status" value="1"/>
</dbReference>
<organism evidence="5 6">
    <name type="scientific">Actinoplanes cyaneus</name>
    <dbReference type="NCBI Taxonomy" id="52696"/>
    <lineage>
        <taxon>Bacteria</taxon>
        <taxon>Bacillati</taxon>
        <taxon>Actinomycetota</taxon>
        <taxon>Actinomycetes</taxon>
        <taxon>Micromonosporales</taxon>
        <taxon>Micromonosporaceae</taxon>
        <taxon>Actinoplanes</taxon>
    </lineage>
</organism>
<dbReference type="PANTHER" id="PTHR20842">
    <property type="entry name" value="PROTEASE S51 ALPHA-ASPARTYL DIPEPTIDASE"/>
    <property type="match status" value="1"/>
</dbReference>
<evidence type="ECO:0000256" key="4">
    <source>
        <dbReference type="ARBA" id="ARBA00022825"/>
    </source>
</evidence>
<keyword evidence="2" id="KW-0645">Protease</keyword>
<dbReference type="Proteomes" id="UP000619479">
    <property type="component" value="Unassembled WGS sequence"/>
</dbReference>
<dbReference type="Pfam" id="PF03575">
    <property type="entry name" value="Peptidase_S51"/>
    <property type="match status" value="1"/>
</dbReference>
<keyword evidence="3" id="KW-0378">Hydrolase</keyword>
<evidence type="ECO:0000256" key="3">
    <source>
        <dbReference type="ARBA" id="ARBA00022801"/>
    </source>
</evidence>
<comment type="similarity">
    <text evidence="1">Belongs to the peptidase S51 family.</text>
</comment>
<dbReference type="GO" id="GO:0006508">
    <property type="term" value="P:proteolysis"/>
    <property type="evidence" value="ECO:0007669"/>
    <property type="project" value="UniProtKB-KW"/>
</dbReference>
<dbReference type="InterPro" id="IPR029062">
    <property type="entry name" value="Class_I_gatase-like"/>
</dbReference>
<sequence length="248" mass="26773">MTADIPTILATSASFQRGRRGNFDIQPGRIHHFAAELANATKAPKICVLTQATGDPDARIGAFYSAFAGTKFTVSHLQLFPMPNIEDIRAHLLAQDVIWVDGGSVANLCAVWRVHGLDEILHEAWQAGVVMSGVSAGSICWHQGGSTDSFGLRLRGFTDGLGWLPYSNGVHYDAEEQRRPKMHELIGNGTLGDGFATDDGAGLVYRGTSLEEVVSDREGPRGYELKRAADGSVAETPLPTRVLPEYPN</sequence>
<keyword evidence="4" id="KW-0720">Serine protease</keyword>
<comment type="caution">
    <text evidence="5">The sequence shown here is derived from an EMBL/GenBank/DDBJ whole genome shotgun (WGS) entry which is preliminary data.</text>
</comment>
<dbReference type="CDD" id="cd03146">
    <property type="entry name" value="GAT1_Peptidase_E"/>
    <property type="match status" value="1"/>
</dbReference>